<dbReference type="KEGG" id="rpne:NCTC8284_00160"/>
<protein>
    <submittedName>
        <fullName evidence="1">Uncharacterized conserved protein (DUF2235)</fullName>
    </submittedName>
</protein>
<evidence type="ECO:0000313" key="2">
    <source>
        <dbReference type="Proteomes" id="UP000278733"/>
    </source>
</evidence>
<evidence type="ECO:0000313" key="1">
    <source>
        <dbReference type="EMBL" id="VEH65026.1"/>
    </source>
</evidence>
<reference evidence="1 2" key="1">
    <citation type="submission" date="2018-12" db="EMBL/GenBank/DDBJ databases">
        <authorList>
            <consortium name="Pathogen Informatics"/>
        </authorList>
    </citation>
    <scope>NUCLEOTIDE SEQUENCE [LARGE SCALE GENOMIC DNA]</scope>
    <source>
        <strain evidence="1 2">NCTC8284</strain>
    </source>
</reference>
<gene>
    <name evidence="1" type="ORF">NCTC8284_00160</name>
</gene>
<dbReference type="AlphaFoldDB" id="A0A448MIW3"/>
<dbReference type="Proteomes" id="UP000278733">
    <property type="component" value="Chromosome"/>
</dbReference>
<name>A0A448MIW3_9PAST</name>
<proteinExistence type="predicted"/>
<sequence>MALDEYRKNFPLTDIEGAGETYHFIGAHSDVGGGYKPITKELIFEYTNKIRRQKPSKPYQIRIKMVFKLEKGGMQSIAR</sequence>
<accession>A0A448MIW3</accession>
<dbReference type="EMBL" id="LR134405">
    <property type="protein sequence ID" value="VEH65026.1"/>
    <property type="molecule type" value="Genomic_DNA"/>
</dbReference>
<organism evidence="1 2">
    <name type="scientific">Rodentibacter pneumotropicus</name>
    <dbReference type="NCBI Taxonomy" id="758"/>
    <lineage>
        <taxon>Bacteria</taxon>
        <taxon>Pseudomonadati</taxon>
        <taxon>Pseudomonadota</taxon>
        <taxon>Gammaproteobacteria</taxon>
        <taxon>Pasteurellales</taxon>
        <taxon>Pasteurellaceae</taxon>
        <taxon>Rodentibacter</taxon>
    </lineage>
</organism>